<keyword evidence="1" id="KW-0489">Methyltransferase</keyword>
<dbReference type="InterPro" id="IPR029063">
    <property type="entry name" value="SAM-dependent_MTases_sf"/>
</dbReference>
<dbReference type="Gene3D" id="3.40.50.150">
    <property type="entry name" value="Vaccinia Virus protein VP39"/>
    <property type="match status" value="1"/>
</dbReference>
<dbReference type="AlphaFoldDB" id="A0A3D8QDZ5"/>
<sequence length="370" mass="41302">MPGMSDEAYVDITARVIQPRARTVGTASTVCCGYKTMSAPGATNEPLAAEAENWVDDGADSAFGGSQNGEGSTASLASSILRHRQENGRTYHAYKDGKYILPNDDFEQDRLDLQHHLWGLTLRNKLHLAPIGKDAQVQRVLDAGTGTGIWAIDFADENPAAHVIGIDLSPIQPSFVPPNVEFQIDDLEERWTFSDKFDFIFARMLNGSISDWPKFFQQSWENLNPGGYVEVADSIFPAQCDDGTFPADSALWKWGTSFTEAMGQFGRPIDSAKLYKQQLEEAGFVNVVQVDYKWPLNRWPKDPKFKELGMWTNENFTGSLSGISMAICTRMLGMTKEETEAFLVDVRKDMKNTNIHTYFPIAIVYGQKPM</sequence>
<dbReference type="GO" id="GO:0032259">
    <property type="term" value="P:methylation"/>
    <property type="evidence" value="ECO:0007669"/>
    <property type="project" value="UniProtKB-KW"/>
</dbReference>
<dbReference type="CDD" id="cd02440">
    <property type="entry name" value="AdoMet_MTases"/>
    <property type="match status" value="1"/>
</dbReference>
<dbReference type="OrthoDB" id="2013972at2759"/>
<dbReference type="Pfam" id="PF13489">
    <property type="entry name" value="Methyltransf_23"/>
    <property type="match status" value="1"/>
</dbReference>
<proteinExistence type="predicted"/>
<dbReference type="GO" id="GO:0008168">
    <property type="term" value="F:methyltransferase activity"/>
    <property type="evidence" value="ECO:0007669"/>
    <property type="project" value="UniProtKB-KW"/>
</dbReference>
<evidence type="ECO:0000313" key="2">
    <source>
        <dbReference type="Proteomes" id="UP000256328"/>
    </source>
</evidence>
<dbReference type="PANTHER" id="PTHR43591:SF31">
    <property type="entry name" value="LAEA-LIKE, PUTATIVE (AFU_ORTHOLOGUE AFUA_8G01930)-RELATED"/>
    <property type="match status" value="1"/>
</dbReference>
<dbReference type="SUPFAM" id="SSF53335">
    <property type="entry name" value="S-adenosyl-L-methionine-dependent methyltransferases"/>
    <property type="match status" value="1"/>
</dbReference>
<comment type="caution">
    <text evidence="1">The sequence shown here is derived from an EMBL/GenBank/DDBJ whole genome shotgun (WGS) entry which is preliminary data.</text>
</comment>
<accession>A0A3D8QDZ5</accession>
<reference evidence="1 2" key="1">
    <citation type="journal article" date="2018" name="IMA Fungus">
        <title>IMA Genome-F 9: Draft genome sequence of Annulohypoxylon stygium, Aspergillus mulundensis, Berkeleyomyces basicola (syn. Thielaviopsis basicola), Ceratocystis smalleyi, two Cercospora beticola strains, Coleophoma cylindrospora, Fusarium fracticaudum, Phialophora cf. hyalina, and Morchella septimelata.</title>
        <authorList>
            <person name="Wingfield B.D."/>
            <person name="Bills G.F."/>
            <person name="Dong Y."/>
            <person name="Huang W."/>
            <person name="Nel W.J."/>
            <person name="Swalarsk-Parry B.S."/>
            <person name="Vaghefi N."/>
            <person name="Wilken P.M."/>
            <person name="An Z."/>
            <person name="de Beer Z.W."/>
            <person name="De Vos L."/>
            <person name="Chen L."/>
            <person name="Duong T.A."/>
            <person name="Gao Y."/>
            <person name="Hammerbacher A."/>
            <person name="Kikkert J.R."/>
            <person name="Li Y."/>
            <person name="Li H."/>
            <person name="Li K."/>
            <person name="Li Q."/>
            <person name="Liu X."/>
            <person name="Ma X."/>
            <person name="Naidoo K."/>
            <person name="Pethybridge S.J."/>
            <person name="Sun J."/>
            <person name="Steenkamp E.T."/>
            <person name="van der Nest M.A."/>
            <person name="van Wyk S."/>
            <person name="Wingfield M.J."/>
            <person name="Xiong C."/>
            <person name="Yue Q."/>
            <person name="Zhang X."/>
        </authorList>
    </citation>
    <scope>NUCLEOTIDE SEQUENCE [LARGE SCALE GENOMIC DNA]</scope>
    <source>
        <strain evidence="1 2">BP5796</strain>
    </source>
</reference>
<keyword evidence="2" id="KW-1185">Reference proteome</keyword>
<dbReference type="Proteomes" id="UP000256328">
    <property type="component" value="Unassembled WGS sequence"/>
</dbReference>
<dbReference type="PANTHER" id="PTHR43591">
    <property type="entry name" value="METHYLTRANSFERASE"/>
    <property type="match status" value="1"/>
</dbReference>
<keyword evidence="1" id="KW-0808">Transferase</keyword>
<protein>
    <submittedName>
        <fullName evidence="1">S-adenosyl-L-methionine-dependent methyltransferase-2</fullName>
    </submittedName>
</protein>
<organism evidence="1 2">
    <name type="scientific">Coleophoma crateriformis</name>
    <dbReference type="NCBI Taxonomy" id="565419"/>
    <lineage>
        <taxon>Eukaryota</taxon>
        <taxon>Fungi</taxon>
        <taxon>Dikarya</taxon>
        <taxon>Ascomycota</taxon>
        <taxon>Pezizomycotina</taxon>
        <taxon>Leotiomycetes</taxon>
        <taxon>Helotiales</taxon>
        <taxon>Dermateaceae</taxon>
        <taxon>Coleophoma</taxon>
    </lineage>
</organism>
<dbReference type="EMBL" id="PDLN01000019">
    <property type="protein sequence ID" value="RDW60072.1"/>
    <property type="molecule type" value="Genomic_DNA"/>
</dbReference>
<name>A0A3D8QDZ5_9HELO</name>
<gene>
    <name evidence="1" type="ORF">BP5796_11678</name>
</gene>
<evidence type="ECO:0000313" key="1">
    <source>
        <dbReference type="EMBL" id="RDW60072.1"/>
    </source>
</evidence>